<feature type="transmembrane region" description="Helical" evidence="17">
    <location>
        <begin position="2889"/>
        <end position="2910"/>
    </location>
</feature>
<feature type="domain" description="REJ" evidence="24">
    <location>
        <begin position="1105"/>
        <end position="1805"/>
    </location>
</feature>
<accession>A0A8J9ZNZ7</accession>
<evidence type="ECO:0000256" key="9">
    <source>
        <dbReference type="ARBA" id="ARBA00022737"/>
    </source>
</evidence>
<proteinExistence type="inferred from homology"/>
<feature type="domain" description="EGF-like" evidence="20">
    <location>
        <begin position="559"/>
        <end position="595"/>
    </location>
</feature>
<keyword evidence="9" id="KW-0677">Repeat</keyword>
<feature type="domain" description="GAIN-B" evidence="22">
    <location>
        <begin position="1872"/>
        <end position="2050"/>
    </location>
</feature>
<evidence type="ECO:0000256" key="18">
    <source>
        <dbReference type="SAM" id="SignalP"/>
    </source>
</evidence>
<dbReference type="PROSITE" id="PS01186">
    <property type="entry name" value="EGF_2"/>
    <property type="match status" value="2"/>
</dbReference>
<feature type="transmembrane region" description="Helical" evidence="17">
    <location>
        <begin position="2983"/>
        <end position="3002"/>
    </location>
</feature>
<dbReference type="InterPro" id="IPR000859">
    <property type="entry name" value="CUB_dom"/>
</dbReference>
<evidence type="ECO:0000259" key="21">
    <source>
        <dbReference type="PROSITE" id="PS50095"/>
    </source>
</evidence>
<dbReference type="SUPFAM" id="SSF49854">
    <property type="entry name" value="Spermadhesin, CUB domain"/>
    <property type="match status" value="2"/>
</dbReference>
<keyword evidence="8 18" id="KW-0732">Signal</keyword>
<dbReference type="SUPFAM" id="SSF49723">
    <property type="entry name" value="Lipase/lipooxygenase domain (PLAT/LH2 domain)"/>
    <property type="match status" value="1"/>
</dbReference>
<dbReference type="InterPro" id="IPR013032">
    <property type="entry name" value="EGF-like_CS"/>
</dbReference>
<dbReference type="PANTHER" id="PTHR10877:SF194">
    <property type="entry name" value="LOCATION OF VULVA DEFECTIVE 1"/>
    <property type="match status" value="1"/>
</dbReference>
<dbReference type="InterPro" id="IPR018097">
    <property type="entry name" value="EGF_Ca-bd_CS"/>
</dbReference>
<dbReference type="SMART" id="SM00181">
    <property type="entry name" value="EGF"/>
    <property type="match status" value="4"/>
</dbReference>
<feature type="region of interest" description="Disordered" evidence="16">
    <location>
        <begin position="959"/>
        <end position="984"/>
    </location>
</feature>
<dbReference type="PROSITE" id="PS00010">
    <property type="entry name" value="ASX_HYDROXYL"/>
    <property type="match status" value="3"/>
</dbReference>
<evidence type="ECO:0000256" key="7">
    <source>
        <dbReference type="ARBA" id="ARBA00022723"/>
    </source>
</evidence>
<dbReference type="InterPro" id="IPR000203">
    <property type="entry name" value="GPS"/>
</dbReference>
<dbReference type="Gene3D" id="2.60.120.290">
    <property type="entry name" value="Spermadhesin, CUB domain"/>
    <property type="match status" value="2"/>
</dbReference>
<dbReference type="CDD" id="cd00041">
    <property type="entry name" value="CUB"/>
    <property type="match status" value="2"/>
</dbReference>
<feature type="signal peptide" evidence="18">
    <location>
        <begin position="1"/>
        <end position="36"/>
    </location>
</feature>
<dbReference type="InterPro" id="IPR001024">
    <property type="entry name" value="PLAT/LH2_dom"/>
</dbReference>
<dbReference type="FunFam" id="2.10.25.10:FF:000247">
    <property type="entry name" value="Delta/notch like EGF repeat containing"/>
    <property type="match status" value="1"/>
</dbReference>
<evidence type="ECO:0000256" key="17">
    <source>
        <dbReference type="SAM" id="Phobius"/>
    </source>
</evidence>
<evidence type="ECO:0000256" key="12">
    <source>
        <dbReference type="ARBA" id="ARBA00023136"/>
    </source>
</evidence>
<evidence type="ECO:0000256" key="5">
    <source>
        <dbReference type="ARBA" id="ARBA00022536"/>
    </source>
</evidence>
<dbReference type="InterPro" id="IPR003609">
    <property type="entry name" value="Pan_app"/>
</dbReference>
<evidence type="ECO:0000256" key="1">
    <source>
        <dbReference type="ARBA" id="ARBA00004251"/>
    </source>
</evidence>
<evidence type="ECO:0000256" key="6">
    <source>
        <dbReference type="ARBA" id="ARBA00022692"/>
    </source>
</evidence>
<dbReference type="SMART" id="SM00179">
    <property type="entry name" value="EGF_CA"/>
    <property type="match status" value="4"/>
</dbReference>
<dbReference type="Pfam" id="PF08016">
    <property type="entry name" value="PKD_channel"/>
    <property type="match status" value="1"/>
</dbReference>
<dbReference type="InterPro" id="IPR013122">
    <property type="entry name" value="PKD1_2_channel"/>
</dbReference>
<evidence type="ECO:0000256" key="11">
    <source>
        <dbReference type="ARBA" id="ARBA00022989"/>
    </source>
</evidence>
<dbReference type="InterPro" id="IPR046791">
    <property type="entry name" value="Polycystin_dom"/>
</dbReference>
<evidence type="ECO:0000256" key="2">
    <source>
        <dbReference type="ARBA" id="ARBA00004651"/>
    </source>
</evidence>
<keyword evidence="6 17" id="KW-0812">Transmembrane</keyword>
<dbReference type="PROSITE" id="PS01180">
    <property type="entry name" value="CUB"/>
    <property type="match status" value="2"/>
</dbReference>
<dbReference type="Pfam" id="PF01477">
    <property type="entry name" value="PLAT"/>
    <property type="match status" value="1"/>
</dbReference>
<feature type="transmembrane region" description="Helical" evidence="17">
    <location>
        <begin position="2460"/>
        <end position="2483"/>
    </location>
</feature>
<evidence type="ECO:0000256" key="15">
    <source>
        <dbReference type="PROSITE-ProRule" id="PRU00076"/>
    </source>
</evidence>
<dbReference type="GO" id="GO:0007154">
    <property type="term" value="P:cell communication"/>
    <property type="evidence" value="ECO:0007669"/>
    <property type="project" value="UniProtKB-ARBA"/>
</dbReference>
<dbReference type="CDD" id="cd00054">
    <property type="entry name" value="EGF_CA"/>
    <property type="match status" value="4"/>
</dbReference>
<dbReference type="PROSITE" id="PS50026">
    <property type="entry name" value="EGF_3"/>
    <property type="match status" value="3"/>
</dbReference>
<feature type="transmembrane region" description="Helical" evidence="17">
    <location>
        <begin position="2315"/>
        <end position="2339"/>
    </location>
</feature>
<dbReference type="InterPro" id="IPR051223">
    <property type="entry name" value="Polycystin"/>
</dbReference>
<evidence type="ECO:0000259" key="20">
    <source>
        <dbReference type="PROSITE" id="PS50026"/>
    </source>
</evidence>
<dbReference type="Pfam" id="PF07645">
    <property type="entry name" value="EGF_CA"/>
    <property type="match status" value="1"/>
</dbReference>
<feature type="transmembrane region" description="Helical" evidence="17">
    <location>
        <begin position="2066"/>
        <end position="2085"/>
    </location>
</feature>
<evidence type="ECO:0000256" key="16">
    <source>
        <dbReference type="SAM" id="MobiDB-lite"/>
    </source>
</evidence>
<dbReference type="InterPro" id="IPR006585">
    <property type="entry name" value="FTP1"/>
</dbReference>
<dbReference type="InterPro" id="IPR001881">
    <property type="entry name" value="EGF-like_Ca-bd_dom"/>
</dbReference>
<dbReference type="InterPro" id="IPR000742">
    <property type="entry name" value="EGF"/>
</dbReference>
<dbReference type="Proteomes" id="UP000838412">
    <property type="component" value="Chromosome 3"/>
</dbReference>
<dbReference type="GO" id="GO:0007399">
    <property type="term" value="P:nervous system development"/>
    <property type="evidence" value="ECO:0007669"/>
    <property type="project" value="UniProtKB-ARBA"/>
</dbReference>
<dbReference type="SMART" id="SM00042">
    <property type="entry name" value="CUB"/>
    <property type="match status" value="2"/>
</dbReference>
<evidence type="ECO:0000256" key="3">
    <source>
        <dbReference type="ARBA" id="ARBA00007200"/>
    </source>
</evidence>
<evidence type="ECO:0000256" key="10">
    <source>
        <dbReference type="ARBA" id="ARBA00022837"/>
    </source>
</evidence>
<dbReference type="SMART" id="SM00303">
    <property type="entry name" value="GPS"/>
    <property type="match status" value="1"/>
</dbReference>
<dbReference type="InterPro" id="IPR002859">
    <property type="entry name" value="PKD/REJ-like"/>
</dbReference>
<dbReference type="PROSITE" id="PS01187">
    <property type="entry name" value="EGF_CA"/>
    <property type="match status" value="3"/>
</dbReference>
<dbReference type="SUPFAM" id="SSF57196">
    <property type="entry name" value="EGF/Laminin"/>
    <property type="match status" value="3"/>
</dbReference>
<feature type="compositionally biased region" description="Low complexity" evidence="16">
    <location>
        <begin position="715"/>
        <end position="741"/>
    </location>
</feature>
<evidence type="ECO:0000256" key="4">
    <source>
        <dbReference type="ARBA" id="ARBA00022475"/>
    </source>
</evidence>
<dbReference type="GO" id="GO:0005886">
    <property type="term" value="C:plasma membrane"/>
    <property type="evidence" value="ECO:0007669"/>
    <property type="project" value="UniProtKB-SubCell"/>
</dbReference>
<dbReference type="FunFam" id="2.10.25.10:FF:000391">
    <property type="entry name" value="Weary, isoform C"/>
    <property type="match status" value="1"/>
</dbReference>
<evidence type="ECO:0000259" key="24">
    <source>
        <dbReference type="PROSITE" id="PS51111"/>
    </source>
</evidence>
<dbReference type="PANTHER" id="PTHR10877">
    <property type="entry name" value="POLYCYSTIN FAMILY MEMBER"/>
    <property type="match status" value="1"/>
</dbReference>
<dbReference type="PROSITE" id="PS50095">
    <property type="entry name" value="PLAT"/>
    <property type="match status" value="1"/>
</dbReference>
<dbReference type="PROSITE" id="PS50221">
    <property type="entry name" value="GAIN_B"/>
    <property type="match status" value="1"/>
</dbReference>
<dbReference type="PROSITE" id="PS50948">
    <property type="entry name" value="PAN"/>
    <property type="match status" value="1"/>
</dbReference>
<dbReference type="GO" id="GO:0120025">
    <property type="term" value="C:plasma membrane bounded cell projection"/>
    <property type="evidence" value="ECO:0007669"/>
    <property type="project" value="UniProtKB-ARBA"/>
</dbReference>
<dbReference type="FunFam" id="2.60.120.290:FF:000013">
    <property type="entry name" value="Membrane frizzled-related protein"/>
    <property type="match status" value="2"/>
</dbReference>
<dbReference type="InterPro" id="IPR036392">
    <property type="entry name" value="PLAT/LH2_dom_sf"/>
</dbReference>
<dbReference type="GO" id="GO:0005262">
    <property type="term" value="F:calcium channel activity"/>
    <property type="evidence" value="ECO:0007669"/>
    <property type="project" value="TreeGrafter"/>
</dbReference>
<dbReference type="PRINTS" id="PR01983">
    <property type="entry name" value="NOTCH"/>
</dbReference>
<dbReference type="InterPro" id="IPR035914">
    <property type="entry name" value="Sperma_CUB_dom_sf"/>
</dbReference>
<reference evidence="25" key="1">
    <citation type="submission" date="2022-01" db="EMBL/GenBank/DDBJ databases">
        <authorList>
            <person name="Braso-Vives M."/>
        </authorList>
    </citation>
    <scope>NUCLEOTIDE SEQUENCE</scope>
</reference>
<feature type="disulfide bond" evidence="15">
    <location>
        <begin position="585"/>
        <end position="594"/>
    </location>
</feature>
<evidence type="ECO:0000259" key="19">
    <source>
        <dbReference type="PROSITE" id="PS01180"/>
    </source>
</evidence>
<dbReference type="Pfam" id="PF20519">
    <property type="entry name" value="Polycystin_dom"/>
    <property type="match status" value="1"/>
</dbReference>
<sequence>MGITREAGPSHSKPTMWKGALIFSLLLLVHVISTAGDTETCGLSTFTHVPLRDCTGSDITAHKSVTLQFCAEACCTDSTCLSFQYNTLSTCYLKNKLCSANEKAHASIGNMYDRIVSESESPKYTSLGCWWDRTDRAIPTLEGTDSRLDGSYQARTDAIEKCYQVALSRGLAVFAVQNGGQCFGSATSDTYNKYGASTACIDDGEGGPWSSEVYELTAAWLTRSASWVVDSAGTPHVFKGVTYDAAKALDGSTRTYWNPQIRQNYLYNNWYIVLNLTEPYSLHRIAVNNYGDVTHDIEAFTLQRSLSASPYVWEDVVSVDDVQNGTGQRQEFGGFQGTAQYWRFVVIRTHSGWQPWLKELDLYGFASDLTGCESSPCQHNATCQDVDGGYNCTCAPGYGGQNCEIDIDECASNPCQNGAPCKDQVNNYTCACAPGNSGVNCENGCGGYMNAPNGTLQSPGHPQNYANRLDCVWIITVDPEERVFLSFFTFSLEPSSTCKYDDVKVQDGQGGSAADLGTWCGTDNPPLLTSTNNTMSVLFHTDGSEVFPGFVAKWSTENEVDECASNPCQNGAACNDQVQGYTCACALGYEGVHCENESGCGGVINTPNGIIQSPGYPEDYATNLHCVWIIALDPRQRIYLSFFNFVLEDDSDCDYDYVKVQDGRGDSAVDLGTWCGTDSPPPLNSTNNSMTVIFHSDYSEVHPGFVATWVTETLSTQPPTSTPKLPTSTPKLPTSTSEPPTYTCSGSNSEGPTPINCPAANIARGRPSWQSSTDHGGEPGRAVDGNRDADYQDGASCTHTRDNSNTWWYVDLGSSRSVGEVVIVNRQDCCSERLDPFRVHVGNSTTVALNPSCGDEQSAGSNSTVAVECAGLPGRYVGVLLPGKSRILTLCEVEVYEEPSPAVEVTTAILGAVPSSTSEPIFTAPENLTSSGPTNSTTQPHLNNTSIGVTPATETTHDVFNSTRWDDPTTQRTSAVSNSTSQNISNSTIPSAAYNATTWNASTMPTTLNSTSWNMSTSGRTPAAVLDTTTASISTLTTTTASHSTKWNFTTTTIATTTSAATTTRGYSSTTSVVESDVDECTTGVHNCSRDELCVNTDGSYACAACYPDVTLQGGGDSPWSAPTVKRRKRLTVRSDVMLDCEEDFTLSFGWAVYSIDSFTLIPISLPPGVLTTASELAVPKNTLPYGNIVVGLEVVVMETESGLSVARKTAQWLTVTASPLVAHIAGGSARSVDLGSDIVVDASTSYDPDAVVTNSTLLTYSWSCTTMLGAPCDELFGNSTDLQSYVISSALIPPDEPEVTLRVQVGYLDRDPGQYSQTLQVFPAGSPTVQIRCLSNCERKLNPSERLVLSSEYSCASCRPNEPVRYNWTLRAAPSGFGRDDLAWDTDTTTGRHLPDVVVQAGVFKTLGDYTLRVTVSLGPDREGFAEHTFQPNEPPTVGSCNVSPENGTAMVTEFTISCAGFSDLDLPLTYTFLYSTGAERLASVSTVTGDVFSILHTGQDAELSGLLLPIGLESRDYNVIIRADVSDALAATSSVETVVKVFSLPTEKSTDVATQLVVGANSTLGKLVRQGDFRSVVQLSNSVTSVLNFVSNATADDTKAAATEARDAVVTALTSVQARSVTSVNLVASALGQATSVGEEVSSDSQVSAADALKDMATFLQSIPAEDLGATKMEESAKFMMTAAINVLQGSVITSEKVRGQNDSSGQLEKTENATTAIFDTVNVLNELVLTRKRPNESPTVIVQGPFEMALQKQNCRDMGEQIIRTSDTGGTWFRIPDASVLFGNSCPDTVGFENYQTTLNPYSYASNSDQVKTTVASLQFRSDAGTLEVNDLQKTIDVVTSRKDGSVEVRAQRGATVPSGQDAMSVHEFNLTDSASSVHISVIPDQPGVPVRLYLRSQHPPTRDVYNLTTTLPLAEGQLYSIPLGNNTEVTVDPYQWMTSAEWLSAVVERRYFVGVEHVPYNSTDSHSVNQGNSSEPVYGDDDFILNYTIRVFSSKCLFFDTAEQIWKSDGCEIGPLTTETVTHCLCNHLTAFGSDFQFFVAPNSLNILAALEGFTDISSNPGVVVTIAVVVGIYLLFVIWARREDRKDATKIGATVLGGAEGRSHVYQVLVFTGVRADASTSAKVSIILHGEYGTSGPHTLEDSTRVTFMEGGVDTFVVRSNRPLGVLMALHVWHDNLGYDPSWFLDKILITDTQDDSMTTFLCSQWLAVEEGDGRVDRVLVAATDEELTKFSTLFSSKISKNLRDGHLWFSVVGRPATSPFTRVQRASCCLSLLLCSMIVNIMFFGRGDSFQRPPPISVLGFAIQFPIDWGQVIIGIQSALIVFPVNLAIVQIFRYCRPRGAKIRPASPAATGKVYQARPGTTSDVKDFTPIRPTTSELYGFRRQSEFADSGYDEHVNDLSSSQERLESLARGGSSREGSRQSQLDTRNDNASSVFEMTTGRHTKKKKKCLLPWWFVYVGWFLLLSTCSLSAFFTMLYGFEYGREKAEAWIFTFITSFFFDLIITQPLKIFFLAFFFALLIKKPDQSDDELPPPTPVQEDEEYLGLYHMAASKVASKALVKVGPPDADQLQTARERRYVEVGLRSALYDACFYFVYIVLLLVVANGNRDTSMFHMTRHLHDTFDESFAEVTDTESLWAFLRENVIPEAHAQQWYNDDVFSHRGFLQDRTSFVVGNIRLRQLRTKTNASCSIPRSFAGILDDCDESYDVWTADDVSHDVEWRARAEVQNGSETSISTELQPWQYHFASLSVASPLYGLFSSYYDGGYIVDLSDDMNADLDTVDMLEQLSWIDDNTRAVVIEMVVYNPNANLFSTVELMTEFSTIGKAFPKTQVTTVRLYQYVTDWGYVMIAFQIAFILVTFIFCFRQLKNIFDLQKEYFKRFWKVVELTVCLLSLSSIGVQLYTFYLVSEFNSVHEGKTVETRFIKYKQIGSWLQTDTYLLAWLVCVSSLKLLHLLRFNKHVERGAKMAGAAAKPIGHFFLVFFSTFSAFCMIAYLILGTSVDGFGSYVTVMETMVATMMGEFDYYAIKDHHWLLGPAVFFFYLLICNNGMVFMFLTIFNEARREVSFRERHEDKSENRKIAELAEQRFRTLVGNVSSKMSRKSEDRVTKLGEEDKGMLSRTWGSVKGSHISEVIR</sequence>
<dbReference type="Pfam" id="PF12661">
    <property type="entry name" value="hEGF"/>
    <property type="match status" value="1"/>
</dbReference>
<feature type="disulfide bond" evidence="15">
    <location>
        <begin position="432"/>
        <end position="441"/>
    </location>
</feature>
<evidence type="ECO:0000313" key="25">
    <source>
        <dbReference type="EMBL" id="CAH1259019.1"/>
    </source>
</evidence>
<comment type="similarity">
    <text evidence="3">Belongs to the polycystin family.</text>
</comment>
<keyword evidence="4" id="KW-1003">Cell membrane</keyword>
<dbReference type="GO" id="GO:0023052">
    <property type="term" value="P:signaling"/>
    <property type="evidence" value="ECO:0007669"/>
    <property type="project" value="UniProtKB-ARBA"/>
</dbReference>
<evidence type="ECO:0000313" key="26">
    <source>
        <dbReference type="Proteomes" id="UP000838412"/>
    </source>
</evidence>
<dbReference type="EMBL" id="OV696688">
    <property type="protein sequence ID" value="CAH1259019.1"/>
    <property type="molecule type" value="Genomic_DNA"/>
</dbReference>
<feature type="region of interest" description="Disordered" evidence="16">
    <location>
        <begin position="715"/>
        <end position="798"/>
    </location>
</feature>
<evidence type="ECO:0000256" key="14">
    <source>
        <dbReference type="ARBA" id="ARBA00023180"/>
    </source>
</evidence>
<feature type="transmembrane region" description="Helical" evidence="17">
    <location>
        <begin position="2495"/>
        <end position="2526"/>
    </location>
</feature>
<feature type="transmembrane region" description="Helical" evidence="17">
    <location>
        <begin position="2591"/>
        <end position="2609"/>
    </location>
</feature>
<dbReference type="InterPro" id="IPR008979">
    <property type="entry name" value="Galactose-bd-like_sf"/>
</dbReference>
<feature type="disulfide bond" evidence="15">
    <location>
        <begin position="394"/>
        <end position="403"/>
    </location>
</feature>
<evidence type="ECO:0000256" key="8">
    <source>
        <dbReference type="ARBA" id="ARBA00022729"/>
    </source>
</evidence>
<feature type="transmembrane region" description="Helical" evidence="17">
    <location>
        <begin position="3044"/>
        <end position="3063"/>
    </location>
</feature>
<keyword evidence="13 15" id="KW-1015">Disulfide bond</keyword>
<dbReference type="OrthoDB" id="10264154at2759"/>
<dbReference type="InterPro" id="IPR049883">
    <property type="entry name" value="NOTCH1_EGF-like"/>
</dbReference>
<dbReference type="Pfam" id="PF02010">
    <property type="entry name" value="REJ"/>
    <property type="match status" value="1"/>
</dbReference>
<keyword evidence="5 15" id="KW-0245">EGF-like domain</keyword>
<evidence type="ECO:0000259" key="22">
    <source>
        <dbReference type="PROSITE" id="PS50221"/>
    </source>
</evidence>
<dbReference type="Pfam" id="PF00431">
    <property type="entry name" value="CUB"/>
    <property type="match status" value="2"/>
</dbReference>
<keyword evidence="14" id="KW-0325">Glycoprotein</keyword>
<evidence type="ECO:0000259" key="23">
    <source>
        <dbReference type="PROSITE" id="PS50948"/>
    </source>
</evidence>
<protein>
    <submittedName>
        <fullName evidence="25">PKD1L3 protein</fullName>
    </submittedName>
</protein>
<comment type="caution">
    <text evidence="15">Lacks conserved residue(s) required for the propagation of feature annotation.</text>
</comment>
<dbReference type="Gene3D" id="2.10.25.10">
    <property type="entry name" value="Laminin"/>
    <property type="match status" value="4"/>
</dbReference>
<dbReference type="InterPro" id="IPR000152">
    <property type="entry name" value="EGF-type_Asp/Asn_hydroxyl_site"/>
</dbReference>
<dbReference type="SMART" id="SM00308">
    <property type="entry name" value="LH2"/>
    <property type="match status" value="1"/>
</dbReference>
<keyword evidence="10" id="KW-0106">Calcium</keyword>
<evidence type="ECO:0000256" key="13">
    <source>
        <dbReference type="ARBA" id="ARBA00023157"/>
    </source>
</evidence>
<gene>
    <name evidence="25" type="primary">PKD1L3</name>
    <name evidence="25" type="ORF">BLAG_LOCUS16415</name>
</gene>
<keyword evidence="11 17" id="KW-1133">Transmembrane helix</keyword>
<feature type="domain" description="Apple" evidence="23">
    <location>
        <begin position="41"/>
        <end position="116"/>
    </location>
</feature>
<dbReference type="GO" id="GO:0005509">
    <property type="term" value="F:calcium ion binding"/>
    <property type="evidence" value="ECO:0007669"/>
    <property type="project" value="InterPro"/>
</dbReference>
<dbReference type="Pfam" id="PF00008">
    <property type="entry name" value="EGF"/>
    <property type="match status" value="2"/>
</dbReference>
<dbReference type="InterPro" id="IPR014010">
    <property type="entry name" value="REJ_dom"/>
</dbReference>
<feature type="transmembrane region" description="Helical" evidence="17">
    <location>
        <begin position="2272"/>
        <end position="2291"/>
    </location>
</feature>
<dbReference type="FunFam" id="2.10.25.10:FF:000004">
    <property type="entry name" value="Neurogenic locus notch 1"/>
    <property type="match status" value="1"/>
</dbReference>
<dbReference type="PROSITE" id="PS51111">
    <property type="entry name" value="REJ"/>
    <property type="match status" value="1"/>
</dbReference>
<organism evidence="25 26">
    <name type="scientific">Branchiostoma lanceolatum</name>
    <name type="common">Common lancelet</name>
    <name type="synonym">Amphioxus lanceolatum</name>
    <dbReference type="NCBI Taxonomy" id="7740"/>
    <lineage>
        <taxon>Eukaryota</taxon>
        <taxon>Metazoa</taxon>
        <taxon>Chordata</taxon>
        <taxon>Cephalochordata</taxon>
        <taxon>Leptocardii</taxon>
        <taxon>Amphioxiformes</taxon>
        <taxon>Branchiostomatidae</taxon>
        <taxon>Branchiostoma</taxon>
    </lineage>
</organism>
<dbReference type="GO" id="GO:0050982">
    <property type="term" value="P:detection of mechanical stimulus"/>
    <property type="evidence" value="ECO:0007669"/>
    <property type="project" value="TreeGrafter"/>
</dbReference>
<feature type="compositionally biased region" description="Polar residues" evidence="16">
    <location>
        <begin position="742"/>
        <end position="751"/>
    </location>
</feature>
<feature type="domain" description="CUB" evidence="19">
    <location>
        <begin position="445"/>
        <end position="557"/>
    </location>
</feature>
<feature type="region of interest" description="Disordered" evidence="16">
    <location>
        <begin position="2416"/>
        <end position="2435"/>
    </location>
</feature>
<dbReference type="Pfam" id="PF01825">
    <property type="entry name" value="GPS"/>
    <property type="match status" value="1"/>
</dbReference>
<dbReference type="Pfam" id="PF22633">
    <property type="entry name" value="F5_F8_type_C_2"/>
    <property type="match status" value="1"/>
</dbReference>
<feature type="chain" id="PRO_5035459803" evidence="18">
    <location>
        <begin position="37"/>
        <end position="3140"/>
    </location>
</feature>
<dbReference type="InterPro" id="IPR057244">
    <property type="entry name" value="GAIN_B"/>
</dbReference>
<dbReference type="SMART" id="SM00607">
    <property type="entry name" value="FTP"/>
    <property type="match status" value="1"/>
</dbReference>
<dbReference type="PROSITE" id="PS00022">
    <property type="entry name" value="EGF_1"/>
    <property type="match status" value="3"/>
</dbReference>
<dbReference type="SUPFAM" id="SSF49785">
    <property type="entry name" value="Galactose-binding domain-like"/>
    <property type="match status" value="2"/>
</dbReference>
<name>A0A8J9ZNZ7_BRALA</name>
<feature type="domain" description="EGF-like" evidence="20">
    <location>
        <begin position="406"/>
        <end position="442"/>
    </location>
</feature>
<feature type="domain" description="CUB" evidence="19">
    <location>
        <begin position="600"/>
        <end position="712"/>
    </location>
</feature>
<keyword evidence="7" id="KW-0479">Metal-binding</keyword>
<keyword evidence="12 17" id="KW-0472">Membrane</keyword>
<feature type="domain" description="EGF-like" evidence="20">
    <location>
        <begin position="368"/>
        <end position="404"/>
    </location>
</feature>
<feature type="domain" description="PLAT" evidence="21">
    <location>
        <begin position="2109"/>
        <end position="2226"/>
    </location>
</feature>
<dbReference type="Gene3D" id="2.60.120.260">
    <property type="entry name" value="Galactose-binding domain-like"/>
    <property type="match status" value="2"/>
</dbReference>
<keyword evidence="26" id="KW-1185">Reference proteome</keyword>
<comment type="subcellular location">
    <subcellularLocation>
        <location evidence="2">Cell membrane</location>
        <topology evidence="2">Multi-pass membrane protein</topology>
    </subcellularLocation>
    <subcellularLocation>
        <location evidence="1">Cell membrane</location>
        <topology evidence="1">Single-pass type I membrane protein</topology>
    </subcellularLocation>
</comment>
<dbReference type="Gene3D" id="2.40.180.10">
    <property type="entry name" value="Catalase core domain"/>
    <property type="match status" value="1"/>
</dbReference>
<feature type="transmembrane region" description="Helical" evidence="17">
    <location>
        <begin position="2849"/>
        <end position="2869"/>
    </location>
</feature>
<feature type="transmembrane region" description="Helical" evidence="17">
    <location>
        <begin position="2944"/>
        <end position="2962"/>
    </location>
</feature>